<comment type="similarity">
    <text evidence="1">Belongs to the bacterial solute-binding protein 3 family.</text>
</comment>
<dbReference type="SMART" id="SM00062">
    <property type="entry name" value="PBPb"/>
    <property type="match status" value="1"/>
</dbReference>
<evidence type="ECO:0000256" key="3">
    <source>
        <dbReference type="SAM" id="SignalP"/>
    </source>
</evidence>
<feature type="chain" id="PRO_5037633564" description="Solute-binding protein family 3/N-terminal domain-containing protein" evidence="3">
    <location>
        <begin position="29"/>
        <end position="267"/>
    </location>
</feature>
<dbReference type="PANTHER" id="PTHR35936:SF25">
    <property type="entry name" value="ABC TRANSPORTER SUBSTRATE-BINDING PROTEIN"/>
    <property type="match status" value="1"/>
</dbReference>
<dbReference type="EMBL" id="BMLT01000012">
    <property type="protein sequence ID" value="GGO87208.1"/>
    <property type="molecule type" value="Genomic_DNA"/>
</dbReference>
<dbReference type="AlphaFoldDB" id="A0A918DW57"/>
<name>A0A918DW57_9GAMM</name>
<reference evidence="5 6" key="1">
    <citation type="journal article" date="2014" name="Int. J. Syst. Evol. Microbiol.">
        <title>Complete genome sequence of Corynebacterium casei LMG S-19264T (=DSM 44701T), isolated from a smear-ripened cheese.</title>
        <authorList>
            <consortium name="US DOE Joint Genome Institute (JGI-PGF)"/>
            <person name="Walter F."/>
            <person name="Albersmeier A."/>
            <person name="Kalinowski J."/>
            <person name="Ruckert C."/>
        </authorList>
    </citation>
    <scope>NUCLEOTIDE SEQUENCE [LARGE SCALE GENOMIC DNA]</scope>
    <source>
        <strain evidence="5 6">CGMCC 1.7286</strain>
    </source>
</reference>
<feature type="signal peptide" evidence="3">
    <location>
        <begin position="1"/>
        <end position="28"/>
    </location>
</feature>
<evidence type="ECO:0000256" key="2">
    <source>
        <dbReference type="ARBA" id="ARBA00022729"/>
    </source>
</evidence>
<dbReference type="InterPro" id="IPR001638">
    <property type="entry name" value="Solute-binding_3/MltF_N"/>
</dbReference>
<comment type="caution">
    <text evidence="5">The sequence shown here is derived from an EMBL/GenBank/DDBJ whole genome shotgun (WGS) entry which is preliminary data.</text>
</comment>
<proteinExistence type="inferred from homology"/>
<organism evidence="5 6">
    <name type="scientific">Marinobacterium nitratireducens</name>
    <dbReference type="NCBI Taxonomy" id="518897"/>
    <lineage>
        <taxon>Bacteria</taxon>
        <taxon>Pseudomonadati</taxon>
        <taxon>Pseudomonadota</taxon>
        <taxon>Gammaproteobacteria</taxon>
        <taxon>Oceanospirillales</taxon>
        <taxon>Oceanospirillaceae</taxon>
        <taxon>Marinobacterium</taxon>
    </lineage>
</organism>
<evidence type="ECO:0000256" key="1">
    <source>
        <dbReference type="ARBA" id="ARBA00010333"/>
    </source>
</evidence>
<feature type="domain" description="Solute-binding protein family 3/N-terminal" evidence="4">
    <location>
        <begin position="31"/>
        <end position="258"/>
    </location>
</feature>
<gene>
    <name evidence="5" type="ORF">GCM10011348_39860</name>
</gene>
<keyword evidence="6" id="KW-1185">Reference proteome</keyword>
<sequence>MKVRKGRAVCLLALIQVAGFGLSPVLQAGPVVKVAIPDDYPPFYYRDDNGDFRGVSFEIVEHLLRELGYDVEATQLPSMRTLLAELDAGREDLTVNLTATEERRKVALFTTTPHIVETQDLIVRADSPIRYDGDLEKLKDYRFGAIFGWTYGPAFDNAEDLERVSVNSSSDQLRGLLAGQFDIALNNRQFFQHQARDMGVSRAFRVLAPPVFELPVTIAISRRYPQAEALRDGLNSALDDFLTQPAYRDILERYGFGAVSAAAEAPP</sequence>
<dbReference type="Gene3D" id="3.40.190.10">
    <property type="entry name" value="Periplasmic binding protein-like II"/>
    <property type="match status" value="2"/>
</dbReference>
<protein>
    <recommendedName>
        <fullName evidence="4">Solute-binding protein family 3/N-terminal domain-containing protein</fullName>
    </recommendedName>
</protein>
<evidence type="ECO:0000313" key="5">
    <source>
        <dbReference type="EMBL" id="GGO87208.1"/>
    </source>
</evidence>
<accession>A0A918DW57</accession>
<evidence type="ECO:0000259" key="4">
    <source>
        <dbReference type="SMART" id="SM00062"/>
    </source>
</evidence>
<dbReference type="PANTHER" id="PTHR35936">
    <property type="entry name" value="MEMBRANE-BOUND LYTIC MUREIN TRANSGLYCOSYLASE F"/>
    <property type="match status" value="1"/>
</dbReference>
<dbReference type="Pfam" id="PF00497">
    <property type="entry name" value="SBP_bac_3"/>
    <property type="match status" value="1"/>
</dbReference>
<keyword evidence="2 3" id="KW-0732">Signal</keyword>
<dbReference type="Proteomes" id="UP000599578">
    <property type="component" value="Unassembled WGS sequence"/>
</dbReference>
<dbReference type="SUPFAM" id="SSF53850">
    <property type="entry name" value="Periplasmic binding protein-like II"/>
    <property type="match status" value="1"/>
</dbReference>
<evidence type="ECO:0000313" key="6">
    <source>
        <dbReference type="Proteomes" id="UP000599578"/>
    </source>
</evidence>